<name>A0A1G7XI07_9VIBR</name>
<proteinExistence type="predicted"/>
<dbReference type="Proteomes" id="UP000198854">
    <property type="component" value="Unassembled WGS sequence"/>
</dbReference>
<evidence type="ECO:0000313" key="1">
    <source>
        <dbReference type="EMBL" id="SDG83764.1"/>
    </source>
</evidence>
<reference evidence="1 2" key="1">
    <citation type="submission" date="2016-10" db="EMBL/GenBank/DDBJ databases">
        <authorList>
            <person name="de Groot N.N."/>
        </authorList>
    </citation>
    <scope>NUCLEOTIDE SEQUENCE [LARGE SCALE GENOMIC DNA]</scope>
    <source>
        <strain evidence="1 2">CGMCC 1.10228</strain>
    </source>
</reference>
<gene>
    <name evidence="1" type="ORF">SAMN04488136_103177</name>
</gene>
<protein>
    <submittedName>
        <fullName evidence="1">Uncharacterized protein</fullName>
    </submittedName>
</protein>
<dbReference type="SUPFAM" id="SSF48452">
    <property type="entry name" value="TPR-like"/>
    <property type="match status" value="1"/>
</dbReference>
<dbReference type="EMBL" id="FNDD01000003">
    <property type="protein sequence ID" value="SDG83764.1"/>
    <property type="molecule type" value="Genomic_DNA"/>
</dbReference>
<dbReference type="InterPro" id="IPR011990">
    <property type="entry name" value="TPR-like_helical_dom_sf"/>
</dbReference>
<sequence length="228" mass="25177">MNRQIKPSVTHLNAEFIRPLQALLLGGCAAAALFSVQVKAAADPLVTIQKKWAVCQYQRQDEDQQSYCFEQLIKRNQQALDAEPNRPELKVWLAINKSSLAGVEGGLGALSKVKEAKALLEQVIEQAPETLDGSAYTSLGSLYYKVPGWPVGFGDDDKAEQMLKKALALNPKGIDPNYFYGDFLAEDGRKKEAIHYLTIAQQAAPRPGRPVADQGRQQEIAVRLKELE</sequence>
<evidence type="ECO:0000313" key="2">
    <source>
        <dbReference type="Proteomes" id="UP000198854"/>
    </source>
</evidence>
<dbReference type="AlphaFoldDB" id="A0A1G7XI07"/>
<dbReference type="RefSeq" id="WP_245696576.1">
    <property type="nucleotide sequence ID" value="NZ_FNDD01000003.1"/>
</dbReference>
<accession>A0A1G7XI07</accession>
<dbReference type="Gene3D" id="1.25.40.10">
    <property type="entry name" value="Tetratricopeptide repeat domain"/>
    <property type="match status" value="1"/>
</dbReference>
<organism evidence="1 2">
    <name type="scientific">Vibrio xiamenensis</name>
    <dbReference type="NCBI Taxonomy" id="861298"/>
    <lineage>
        <taxon>Bacteria</taxon>
        <taxon>Pseudomonadati</taxon>
        <taxon>Pseudomonadota</taxon>
        <taxon>Gammaproteobacteria</taxon>
        <taxon>Vibrionales</taxon>
        <taxon>Vibrionaceae</taxon>
        <taxon>Vibrio</taxon>
    </lineage>
</organism>
<dbReference type="STRING" id="861298.SAMN04488136_103177"/>
<keyword evidence="2" id="KW-1185">Reference proteome</keyword>